<feature type="non-terminal residue" evidence="1">
    <location>
        <position position="1"/>
    </location>
</feature>
<reference evidence="1 2" key="1">
    <citation type="submission" date="2015-06" db="EMBL/GenBank/DDBJ databases">
        <title>Draft genome assembly of filamentous brackish cyanobacterium Limnoraphis robusta strain CS-951.</title>
        <authorList>
            <person name="Willis A."/>
            <person name="Parks M."/>
            <person name="Burford M.A."/>
        </authorList>
    </citation>
    <scope>NUCLEOTIDE SEQUENCE [LARGE SCALE GENOMIC DNA]</scope>
    <source>
        <strain evidence="1 2">CS-951</strain>
    </source>
</reference>
<evidence type="ECO:0000313" key="1">
    <source>
        <dbReference type="EMBL" id="KMW70469.1"/>
    </source>
</evidence>
<comment type="caution">
    <text evidence="1">The sequence shown here is derived from an EMBL/GenBank/DDBJ whole genome shotgun (WGS) entry which is preliminary data.</text>
</comment>
<protein>
    <submittedName>
        <fullName evidence="1">Transposase</fullName>
    </submittedName>
</protein>
<dbReference type="PATRIC" id="fig|1637645.4.peg.3151"/>
<dbReference type="Proteomes" id="UP000033607">
    <property type="component" value="Unassembled WGS sequence"/>
</dbReference>
<sequence length="69" mass="7459">PECGYKTNRDVAAAQVIRNRGIEYALGHGVSENVCGDDLAGAVMPSQESVKQKLLGVNLRIPRKNCFSN</sequence>
<dbReference type="AlphaFoldDB" id="A0A0J9HMQ2"/>
<gene>
    <name evidence="1" type="ORF">WN50_35045</name>
</gene>
<organism evidence="1 2">
    <name type="scientific">Limnoraphis robusta CS-951</name>
    <dbReference type="NCBI Taxonomy" id="1637645"/>
    <lineage>
        <taxon>Bacteria</taxon>
        <taxon>Bacillati</taxon>
        <taxon>Cyanobacteriota</taxon>
        <taxon>Cyanophyceae</taxon>
        <taxon>Oscillatoriophycideae</taxon>
        <taxon>Oscillatoriales</taxon>
        <taxon>Sirenicapillariaceae</taxon>
        <taxon>Limnoraphis</taxon>
    </lineage>
</organism>
<name>A0A0J9HMQ2_9CYAN</name>
<evidence type="ECO:0000313" key="2">
    <source>
        <dbReference type="Proteomes" id="UP000033607"/>
    </source>
</evidence>
<accession>A0A0J9HMQ2</accession>
<proteinExistence type="predicted"/>
<dbReference type="EMBL" id="LATL02000154">
    <property type="protein sequence ID" value="KMW70469.1"/>
    <property type="molecule type" value="Genomic_DNA"/>
</dbReference>